<dbReference type="PROSITE" id="PS51987">
    <property type="entry name" value="GS_CATALYTIC"/>
    <property type="match status" value="1"/>
</dbReference>
<dbReference type="InterPro" id="IPR008146">
    <property type="entry name" value="Gln_synth_cat_dom"/>
</dbReference>
<evidence type="ECO:0000313" key="11">
    <source>
        <dbReference type="Proteomes" id="UP001156389"/>
    </source>
</evidence>
<dbReference type="Pfam" id="PF00120">
    <property type="entry name" value="Gln-synt_C"/>
    <property type="match status" value="1"/>
</dbReference>
<evidence type="ECO:0000256" key="1">
    <source>
        <dbReference type="ARBA" id="ARBA00009897"/>
    </source>
</evidence>
<name>A0ABT2JKP1_9ACTN</name>
<evidence type="ECO:0000256" key="7">
    <source>
        <dbReference type="SAM" id="MobiDB-lite"/>
    </source>
</evidence>
<evidence type="ECO:0000313" key="10">
    <source>
        <dbReference type="EMBL" id="MCT2588448.1"/>
    </source>
</evidence>
<gene>
    <name evidence="10" type="ORF">LHJ74_00555</name>
</gene>
<sequence>MYSRSWSPVHTEGGAGRPAFAVELGLWSAEQAAAAEQIEAHLEEVDLVRLVFCDPHGLARSKTLTAQTFRTVLRGGMDFSPGPFLFDTGHAVAVDFLGDPGVGVPEIAGAGNFVLVPDPLTFQMLPGREPRTAWVLGDEFLRDGTPHPLSARNVLRQVCAQYAARRWSAVVGLEVEWYLTRRLPGEAGNAGNGFGLQGAAPVVEALNAGYQFNSDSAYDSVSPVTDPLAMLLLELGLPLRSMEHESGPGQIETTFNPMGALEAADAMLMFRTLTKQTCARSGHHASFMSLPGVEGFDPSGWHLHQSVREEQGGGSLFAAGGPGGGISAQGRAYVEGLLARARDFCLLSVPTVNGYRRLGSGFALSPTRVGWSFEDRSVMVRVVGGRGSTHIENRVGEPSANPYLAIAAQLFAGLEGLTASVGASAAPQTQTETQNAQDARGAEGGWGALPQSLGEALEAFRGGQGPQLLGKPLASCLTKLKESELARFQAWQEARRRAGHQEGGAVTDWEQREYFASY</sequence>
<keyword evidence="4" id="KW-0067">ATP-binding</keyword>
<organism evidence="10 11">
    <name type="scientific">Streptomyces gossypii</name>
    <dbReference type="NCBI Taxonomy" id="2883101"/>
    <lineage>
        <taxon>Bacteria</taxon>
        <taxon>Bacillati</taxon>
        <taxon>Actinomycetota</taxon>
        <taxon>Actinomycetes</taxon>
        <taxon>Kitasatosporales</taxon>
        <taxon>Streptomycetaceae</taxon>
        <taxon>Streptomyces</taxon>
    </lineage>
</organism>
<evidence type="ECO:0000256" key="5">
    <source>
        <dbReference type="PROSITE-ProRule" id="PRU01330"/>
    </source>
</evidence>
<feature type="domain" description="GS catalytic" evidence="9">
    <location>
        <begin position="151"/>
        <end position="518"/>
    </location>
</feature>
<feature type="domain" description="GS beta-grasp" evidence="8">
    <location>
        <begin position="43"/>
        <end position="144"/>
    </location>
</feature>
<dbReference type="SUPFAM" id="SSF54368">
    <property type="entry name" value="Glutamine synthetase, N-terminal domain"/>
    <property type="match status" value="1"/>
</dbReference>
<reference evidence="10 11" key="1">
    <citation type="submission" date="2021-10" db="EMBL/GenBank/DDBJ databases">
        <title>Streptomyces gossypii sp. nov., isolated from soil collected from cotton field.</title>
        <authorList>
            <person name="Ge X."/>
            <person name="Chen X."/>
            <person name="Liu W."/>
        </authorList>
    </citation>
    <scope>NUCLEOTIDE SEQUENCE [LARGE SCALE GENOMIC DNA]</scope>
    <source>
        <strain evidence="10 11">N2-109</strain>
    </source>
</reference>
<dbReference type="Proteomes" id="UP001156389">
    <property type="component" value="Unassembled WGS sequence"/>
</dbReference>
<dbReference type="PANTHER" id="PTHR43785:SF12">
    <property type="entry name" value="TYPE-1 GLUTAMINE SYNTHETASE 2"/>
    <property type="match status" value="1"/>
</dbReference>
<dbReference type="SMART" id="SM01230">
    <property type="entry name" value="Gln-synt_C"/>
    <property type="match status" value="1"/>
</dbReference>
<feature type="region of interest" description="Disordered" evidence="7">
    <location>
        <begin position="425"/>
        <end position="445"/>
    </location>
</feature>
<keyword evidence="11" id="KW-1185">Reference proteome</keyword>
<dbReference type="InterPro" id="IPR014746">
    <property type="entry name" value="Gln_synth/guanido_kin_cat_dom"/>
</dbReference>
<comment type="caution">
    <text evidence="10">The sequence shown here is derived from an EMBL/GenBank/DDBJ whole genome shotgun (WGS) entry which is preliminary data.</text>
</comment>
<evidence type="ECO:0000256" key="6">
    <source>
        <dbReference type="RuleBase" id="RU000384"/>
    </source>
</evidence>
<dbReference type="Gene3D" id="3.10.20.70">
    <property type="entry name" value="Glutamine synthetase, N-terminal domain"/>
    <property type="match status" value="1"/>
</dbReference>
<comment type="similarity">
    <text evidence="1 5 6">Belongs to the glutamine synthetase family.</text>
</comment>
<evidence type="ECO:0000259" key="8">
    <source>
        <dbReference type="PROSITE" id="PS51986"/>
    </source>
</evidence>
<evidence type="ECO:0000256" key="4">
    <source>
        <dbReference type="ARBA" id="ARBA00022840"/>
    </source>
</evidence>
<dbReference type="PROSITE" id="PS51986">
    <property type="entry name" value="GS_BETA_GRASP"/>
    <property type="match status" value="1"/>
</dbReference>
<evidence type="ECO:0000256" key="3">
    <source>
        <dbReference type="ARBA" id="ARBA00022741"/>
    </source>
</evidence>
<dbReference type="PANTHER" id="PTHR43785">
    <property type="entry name" value="GAMMA-GLUTAMYLPUTRESCINE SYNTHETASE"/>
    <property type="match status" value="1"/>
</dbReference>
<evidence type="ECO:0000259" key="9">
    <source>
        <dbReference type="PROSITE" id="PS51987"/>
    </source>
</evidence>
<evidence type="ECO:0000256" key="2">
    <source>
        <dbReference type="ARBA" id="ARBA00022598"/>
    </source>
</evidence>
<dbReference type="RefSeq" id="WP_260215356.1">
    <property type="nucleotide sequence ID" value="NZ_JAJAGO010000001.1"/>
</dbReference>
<dbReference type="InterPro" id="IPR036651">
    <property type="entry name" value="Gln_synt_N_sf"/>
</dbReference>
<protein>
    <submittedName>
        <fullName evidence="10">Glutamine synthetase family protein</fullName>
    </submittedName>
</protein>
<keyword evidence="3" id="KW-0547">Nucleotide-binding</keyword>
<dbReference type="Gene3D" id="3.30.590.10">
    <property type="entry name" value="Glutamine synthetase/guanido kinase, catalytic domain"/>
    <property type="match status" value="1"/>
</dbReference>
<dbReference type="EMBL" id="JAJAGO010000001">
    <property type="protein sequence ID" value="MCT2588448.1"/>
    <property type="molecule type" value="Genomic_DNA"/>
</dbReference>
<keyword evidence="2" id="KW-0436">Ligase</keyword>
<dbReference type="SUPFAM" id="SSF55931">
    <property type="entry name" value="Glutamine synthetase/guanido kinase"/>
    <property type="match status" value="1"/>
</dbReference>
<proteinExistence type="inferred from homology"/>
<accession>A0ABT2JKP1</accession>
<dbReference type="InterPro" id="IPR008147">
    <property type="entry name" value="Gln_synt_N"/>
</dbReference>
<feature type="compositionally biased region" description="Polar residues" evidence="7">
    <location>
        <begin position="426"/>
        <end position="437"/>
    </location>
</feature>